<dbReference type="Proteomes" id="UP000290288">
    <property type="component" value="Unassembled WGS sequence"/>
</dbReference>
<dbReference type="AlphaFoldDB" id="A0A4Q2DD19"/>
<keyword evidence="2" id="KW-1185">Reference proteome</keyword>
<evidence type="ECO:0000313" key="2">
    <source>
        <dbReference type="Proteomes" id="UP000290288"/>
    </source>
</evidence>
<accession>A0A4Q2DD19</accession>
<protein>
    <submittedName>
        <fullName evidence="1">Uncharacterized protein</fullName>
    </submittedName>
</protein>
<reference evidence="1 2" key="1">
    <citation type="submission" date="2019-01" db="EMBL/GenBank/DDBJ databases">
        <title>Draft genome sequence of Psathyrella aberdarensis IHI B618.</title>
        <authorList>
            <person name="Buettner E."/>
            <person name="Kellner H."/>
        </authorList>
    </citation>
    <scope>NUCLEOTIDE SEQUENCE [LARGE SCALE GENOMIC DNA]</scope>
    <source>
        <strain evidence="1 2">IHI B618</strain>
    </source>
</reference>
<name>A0A4Q2DD19_9AGAR</name>
<proteinExistence type="predicted"/>
<organism evidence="1 2">
    <name type="scientific">Candolleomyces aberdarensis</name>
    <dbReference type="NCBI Taxonomy" id="2316362"/>
    <lineage>
        <taxon>Eukaryota</taxon>
        <taxon>Fungi</taxon>
        <taxon>Dikarya</taxon>
        <taxon>Basidiomycota</taxon>
        <taxon>Agaricomycotina</taxon>
        <taxon>Agaricomycetes</taxon>
        <taxon>Agaricomycetidae</taxon>
        <taxon>Agaricales</taxon>
        <taxon>Agaricineae</taxon>
        <taxon>Psathyrellaceae</taxon>
        <taxon>Candolleomyces</taxon>
    </lineage>
</organism>
<evidence type="ECO:0000313" key="1">
    <source>
        <dbReference type="EMBL" id="RXW17617.1"/>
    </source>
</evidence>
<comment type="caution">
    <text evidence="1">The sequence shown here is derived from an EMBL/GenBank/DDBJ whole genome shotgun (WGS) entry which is preliminary data.</text>
</comment>
<sequence length="84" mass="9480">MFLANLNARSYIREGVDRVIEFEKSGATSGLSSVRDRSIQLVSMMKGSKRDSTLIDSTNSTVEGKMQIRMETVRYEKYDNVPLA</sequence>
<gene>
    <name evidence="1" type="ORF">EST38_g8239</name>
</gene>
<dbReference type="EMBL" id="SDEE01000327">
    <property type="protein sequence ID" value="RXW17617.1"/>
    <property type="molecule type" value="Genomic_DNA"/>
</dbReference>